<name>A0A3L6FEF0_MAIZE</name>
<gene>
    <name evidence="1" type="ORF">Zm00014a_020398</name>
</gene>
<sequence>MILEACLTISIMFRGPSAIEAPNRVYKGMGSKEALSIFLYLARSFVLL</sequence>
<reference evidence="1 2" key="1">
    <citation type="journal article" date="2018" name="Nat. Genet.">
        <title>Extensive intraspecific gene order and gene structural variations between Mo17 and other maize genomes.</title>
        <authorList>
            <person name="Sun S."/>
            <person name="Zhou Y."/>
            <person name="Chen J."/>
            <person name="Shi J."/>
            <person name="Zhao H."/>
            <person name="Zhao H."/>
            <person name="Song W."/>
            <person name="Zhang M."/>
            <person name="Cui Y."/>
            <person name="Dong X."/>
            <person name="Liu H."/>
            <person name="Ma X."/>
            <person name="Jiao Y."/>
            <person name="Wang B."/>
            <person name="Wei X."/>
            <person name="Stein J.C."/>
            <person name="Glaubitz J.C."/>
            <person name="Lu F."/>
            <person name="Yu G."/>
            <person name="Liang C."/>
            <person name="Fengler K."/>
            <person name="Li B."/>
            <person name="Rafalski A."/>
            <person name="Schnable P.S."/>
            <person name="Ware D.H."/>
            <person name="Buckler E.S."/>
            <person name="Lai J."/>
        </authorList>
    </citation>
    <scope>NUCLEOTIDE SEQUENCE [LARGE SCALE GENOMIC DNA]</scope>
    <source>
        <strain evidence="2">cv. Missouri 17</strain>
        <tissue evidence="1">Seedling</tissue>
    </source>
</reference>
<accession>A0A3L6FEF0</accession>
<comment type="caution">
    <text evidence="1">The sequence shown here is derived from an EMBL/GenBank/DDBJ whole genome shotgun (WGS) entry which is preliminary data.</text>
</comment>
<evidence type="ECO:0000313" key="1">
    <source>
        <dbReference type="EMBL" id="PWZ31562.1"/>
    </source>
</evidence>
<dbReference type="AlphaFoldDB" id="A0A3L6FEF0"/>
<evidence type="ECO:0000313" key="2">
    <source>
        <dbReference type="Proteomes" id="UP000251960"/>
    </source>
</evidence>
<proteinExistence type="predicted"/>
<organism evidence="1 2">
    <name type="scientific">Zea mays</name>
    <name type="common">Maize</name>
    <dbReference type="NCBI Taxonomy" id="4577"/>
    <lineage>
        <taxon>Eukaryota</taxon>
        <taxon>Viridiplantae</taxon>
        <taxon>Streptophyta</taxon>
        <taxon>Embryophyta</taxon>
        <taxon>Tracheophyta</taxon>
        <taxon>Spermatophyta</taxon>
        <taxon>Magnoliopsida</taxon>
        <taxon>Liliopsida</taxon>
        <taxon>Poales</taxon>
        <taxon>Poaceae</taxon>
        <taxon>PACMAD clade</taxon>
        <taxon>Panicoideae</taxon>
        <taxon>Andropogonodae</taxon>
        <taxon>Andropogoneae</taxon>
        <taxon>Tripsacinae</taxon>
        <taxon>Zea</taxon>
    </lineage>
</organism>
<dbReference type="Proteomes" id="UP000251960">
    <property type="component" value="Chromosome 3"/>
</dbReference>
<dbReference type="EMBL" id="NCVQ01000004">
    <property type="protein sequence ID" value="PWZ31562.1"/>
    <property type="molecule type" value="Genomic_DNA"/>
</dbReference>
<protein>
    <submittedName>
        <fullName evidence="1">Uncharacterized protein</fullName>
    </submittedName>
</protein>